<evidence type="ECO:0000256" key="1">
    <source>
        <dbReference type="SAM" id="MobiDB-lite"/>
    </source>
</evidence>
<evidence type="ECO:0000313" key="2">
    <source>
        <dbReference type="EMBL" id="KIH47296.1"/>
    </source>
</evidence>
<gene>
    <name evidence="2" type="ORF">ANCDUO_22648</name>
</gene>
<proteinExistence type="predicted"/>
<accession>A0A0C2FQT8</accession>
<keyword evidence="3" id="KW-1185">Reference proteome</keyword>
<sequence>MMTAALSLPIVSHPSERREIPANTQVMLVRSGDGIFLRLSNGLLLNAQDSIFDTAPRQPPVITIPPDPPQRLRLPPPLKTVPDIIELD</sequence>
<dbReference type="AlphaFoldDB" id="A0A0C2FQT8"/>
<feature type="region of interest" description="Disordered" evidence="1">
    <location>
        <begin position="56"/>
        <end position="79"/>
    </location>
</feature>
<organism evidence="2 3">
    <name type="scientific">Ancylostoma duodenale</name>
    <dbReference type="NCBI Taxonomy" id="51022"/>
    <lineage>
        <taxon>Eukaryota</taxon>
        <taxon>Metazoa</taxon>
        <taxon>Ecdysozoa</taxon>
        <taxon>Nematoda</taxon>
        <taxon>Chromadorea</taxon>
        <taxon>Rhabditida</taxon>
        <taxon>Rhabditina</taxon>
        <taxon>Rhabditomorpha</taxon>
        <taxon>Strongyloidea</taxon>
        <taxon>Ancylostomatidae</taxon>
        <taxon>Ancylostomatinae</taxon>
        <taxon>Ancylostoma</taxon>
    </lineage>
</organism>
<reference evidence="2 3" key="1">
    <citation type="submission" date="2013-12" db="EMBL/GenBank/DDBJ databases">
        <title>Draft genome of the parsitic nematode Ancylostoma duodenale.</title>
        <authorList>
            <person name="Mitreva M."/>
        </authorList>
    </citation>
    <scope>NUCLEOTIDE SEQUENCE [LARGE SCALE GENOMIC DNA]</scope>
    <source>
        <strain evidence="2 3">Zhejiang</strain>
    </source>
</reference>
<dbReference type="EMBL" id="KN767911">
    <property type="protein sequence ID" value="KIH47296.1"/>
    <property type="molecule type" value="Genomic_DNA"/>
</dbReference>
<name>A0A0C2FQT8_9BILA</name>
<dbReference type="Proteomes" id="UP000054047">
    <property type="component" value="Unassembled WGS sequence"/>
</dbReference>
<protein>
    <submittedName>
        <fullName evidence="2">Uncharacterized protein</fullName>
    </submittedName>
</protein>
<dbReference type="OrthoDB" id="10520773at2759"/>
<evidence type="ECO:0000313" key="3">
    <source>
        <dbReference type="Proteomes" id="UP000054047"/>
    </source>
</evidence>
<feature type="compositionally biased region" description="Pro residues" evidence="1">
    <location>
        <begin position="57"/>
        <end position="79"/>
    </location>
</feature>